<keyword evidence="2" id="KW-0418">Kinase</keyword>
<dbReference type="VEuPathDB" id="FungiDB:RhiirFUN_007791"/>
<dbReference type="PANTHER" id="PTHR44329">
    <property type="entry name" value="SERINE/THREONINE-PROTEIN KINASE TNNI3K-RELATED"/>
    <property type="match status" value="1"/>
</dbReference>
<dbReference type="GO" id="GO:0004674">
    <property type="term" value="F:protein serine/threonine kinase activity"/>
    <property type="evidence" value="ECO:0007669"/>
    <property type="project" value="TreeGrafter"/>
</dbReference>
<dbReference type="InterPro" id="IPR051681">
    <property type="entry name" value="Ser/Thr_Kinases-Pseudokinases"/>
</dbReference>
<dbReference type="AlphaFoldDB" id="A0A2N1MU60"/>
<dbReference type="InterPro" id="IPR001245">
    <property type="entry name" value="Ser-Thr/Tyr_kinase_cat_dom"/>
</dbReference>
<organism evidence="2 3">
    <name type="scientific">Rhizophagus irregularis</name>
    <dbReference type="NCBI Taxonomy" id="588596"/>
    <lineage>
        <taxon>Eukaryota</taxon>
        <taxon>Fungi</taxon>
        <taxon>Fungi incertae sedis</taxon>
        <taxon>Mucoromycota</taxon>
        <taxon>Glomeromycotina</taxon>
        <taxon>Glomeromycetes</taxon>
        <taxon>Glomerales</taxon>
        <taxon>Glomeraceae</taxon>
        <taxon>Rhizophagus</taxon>
    </lineage>
</organism>
<comment type="caution">
    <text evidence="2">The sequence shown here is derived from an EMBL/GenBank/DDBJ whole genome shotgun (WGS) entry which is preliminary data.</text>
</comment>
<dbReference type="Pfam" id="PF07714">
    <property type="entry name" value="PK_Tyr_Ser-Thr"/>
    <property type="match status" value="1"/>
</dbReference>
<dbReference type="InterPro" id="IPR011009">
    <property type="entry name" value="Kinase-like_dom_sf"/>
</dbReference>
<evidence type="ECO:0000259" key="1">
    <source>
        <dbReference type="PROSITE" id="PS50011"/>
    </source>
</evidence>
<dbReference type="SUPFAM" id="SSF56112">
    <property type="entry name" value="Protein kinase-like (PK-like)"/>
    <property type="match status" value="1"/>
</dbReference>
<reference evidence="2 3" key="1">
    <citation type="submission" date="2016-04" db="EMBL/GenBank/DDBJ databases">
        <title>Genome analyses suggest a sexual origin of heterokaryosis in a supposedly ancient asexual fungus.</title>
        <authorList>
            <person name="Ropars J."/>
            <person name="Sedzielewska K."/>
            <person name="Noel J."/>
            <person name="Charron P."/>
            <person name="Farinelli L."/>
            <person name="Marton T."/>
            <person name="Kruger M."/>
            <person name="Pelin A."/>
            <person name="Brachmann A."/>
            <person name="Corradi N."/>
        </authorList>
    </citation>
    <scope>NUCLEOTIDE SEQUENCE [LARGE SCALE GENOMIC DNA]</scope>
    <source>
        <strain evidence="2 3">C2</strain>
    </source>
</reference>
<evidence type="ECO:0000313" key="2">
    <source>
        <dbReference type="EMBL" id="PKK65140.1"/>
    </source>
</evidence>
<feature type="domain" description="Protein kinase" evidence="1">
    <location>
        <begin position="362"/>
        <end position="652"/>
    </location>
</feature>
<dbReference type="PROSITE" id="PS50011">
    <property type="entry name" value="PROTEIN_KINASE_DOM"/>
    <property type="match status" value="1"/>
</dbReference>
<dbReference type="EMBL" id="LLXL01001318">
    <property type="protein sequence ID" value="PKK65140.1"/>
    <property type="molecule type" value="Genomic_DNA"/>
</dbReference>
<evidence type="ECO:0000313" key="3">
    <source>
        <dbReference type="Proteomes" id="UP000233469"/>
    </source>
</evidence>
<accession>A0A2N1MU60</accession>
<dbReference type="InterPro" id="IPR000719">
    <property type="entry name" value="Prot_kinase_dom"/>
</dbReference>
<dbReference type="VEuPathDB" id="FungiDB:RhiirA1_453033"/>
<proteinExistence type="predicted"/>
<name>A0A2N1MU60_9GLOM</name>
<dbReference type="Gene3D" id="1.10.510.10">
    <property type="entry name" value="Transferase(Phosphotransferase) domain 1"/>
    <property type="match status" value="2"/>
</dbReference>
<dbReference type="PANTHER" id="PTHR44329:SF214">
    <property type="entry name" value="PROTEIN KINASE DOMAIN-CONTAINING PROTEIN"/>
    <property type="match status" value="1"/>
</dbReference>
<keyword evidence="2" id="KW-0808">Transferase</keyword>
<sequence length="652" mass="77030">MKCERCGKYLRFEWCKSCQINNLQNNFTNWTSGNEKIDNLIQEMQLEILRSSDNITEWIPYDQFNDIIELDKDECSTIYSAIWKDGPLKYNENIQETRIQDYWMGKNIGHSIGARDDLYGISQNSDTKDYILVLRNKYCNECSKCFIDEFGLWCKSCQINDFEKNFTNWTSGNEKIENSIQEMQLNINGFNDIIVEWIPYNQFNNIKELEKDEFTIIYSAIWNDGRLFYNYINYCDNKYIRRKNTKVILKLYNSQNTTTDEFLNEVNSSNEHRIYGISQNPNIRDYIIVFPNKYYCEKCKRLTDNFYFYKWCKPCQKNALSRKCSMNWTSKYERINNLIQEMQSKINTYNDIVFEWIPYNQFINIKEIGEGGFAKVYLAIWKDGPLQYNVLINHRYARNQNKKVALKCLYNSQHITSEFLNEVKSYSIDNGGILKIYGISQNPDTKDYIIVLEYAKGGNLKNWMNKNYRNLNWNILSNIAGATNSSIFYISDMGLCGDVSNNDHNNIYGVMPYVAPEVLKGKFILKQQIYIVLLLVLNICSGIRPEINEPEAPKCYINLMKQCWDSNPNNRPKAAEIFNLFMFLYLASDSNHALKVNMGFEKEQIHFEIQKQIEEVEEYRRSHPTSFDESTALAHPQAIYKSRSFYKKYPKI</sequence>
<reference evidence="2 3" key="2">
    <citation type="submission" date="2017-10" db="EMBL/GenBank/DDBJ databases">
        <title>Extensive intraspecific genome diversity in a model arbuscular mycorrhizal fungus.</title>
        <authorList>
            <person name="Chen E.C.H."/>
            <person name="Morin E."/>
            <person name="Baudet D."/>
            <person name="Noel J."/>
            <person name="Ndikumana S."/>
            <person name="Charron P."/>
            <person name="St-Onge C."/>
            <person name="Giorgi J."/>
            <person name="Grigoriev I.V."/>
            <person name="Roux C."/>
            <person name="Martin F.M."/>
            <person name="Corradi N."/>
        </authorList>
    </citation>
    <scope>NUCLEOTIDE SEQUENCE [LARGE SCALE GENOMIC DNA]</scope>
    <source>
        <strain evidence="2 3">C2</strain>
    </source>
</reference>
<dbReference type="Proteomes" id="UP000233469">
    <property type="component" value="Unassembled WGS sequence"/>
</dbReference>
<dbReference type="GO" id="GO:0005524">
    <property type="term" value="F:ATP binding"/>
    <property type="evidence" value="ECO:0007669"/>
    <property type="project" value="InterPro"/>
</dbReference>
<dbReference type="VEuPathDB" id="FungiDB:RhiirA1_475257"/>
<dbReference type="VEuPathDB" id="FungiDB:FUN_009022"/>
<dbReference type="VEuPathDB" id="FungiDB:RhiirA1_540660"/>
<gene>
    <name evidence="2" type="ORF">RhiirC2_786569</name>
</gene>
<protein>
    <submittedName>
        <fullName evidence="2">Kinase-like protein</fullName>
    </submittedName>
</protein>